<dbReference type="AlphaFoldDB" id="A0A147BWU6"/>
<evidence type="ECO:0000313" key="2">
    <source>
        <dbReference type="EMBL" id="JAR95319.1"/>
    </source>
</evidence>
<organism evidence="2">
    <name type="scientific">Ixodes ricinus</name>
    <name type="common">Common tick</name>
    <name type="synonym">Acarus ricinus</name>
    <dbReference type="NCBI Taxonomy" id="34613"/>
    <lineage>
        <taxon>Eukaryota</taxon>
        <taxon>Metazoa</taxon>
        <taxon>Ecdysozoa</taxon>
        <taxon>Arthropoda</taxon>
        <taxon>Chelicerata</taxon>
        <taxon>Arachnida</taxon>
        <taxon>Acari</taxon>
        <taxon>Parasitiformes</taxon>
        <taxon>Ixodida</taxon>
        <taxon>Ixodoidea</taxon>
        <taxon>Ixodidae</taxon>
        <taxon>Ixodinae</taxon>
        <taxon>Ixodes</taxon>
    </lineage>
</organism>
<protein>
    <submittedName>
        <fullName evidence="2">Putative salivary lipocalin</fullName>
    </submittedName>
</protein>
<proteinExistence type="predicted"/>
<dbReference type="EMBL" id="GEGO01000085">
    <property type="protein sequence ID" value="JAR95319.1"/>
    <property type="molecule type" value="Transcribed_RNA"/>
</dbReference>
<name>A0A147BWU6_IXORI</name>
<accession>A0A147BWU6</accession>
<reference evidence="2" key="1">
    <citation type="journal article" date="2018" name="PLoS Negl. Trop. Dis.">
        <title>Sialome diversity of ticks revealed by RNAseq of single tick salivary glands.</title>
        <authorList>
            <person name="Perner J."/>
            <person name="Kropackova S."/>
            <person name="Kopacek P."/>
            <person name="Ribeiro J.M."/>
        </authorList>
    </citation>
    <scope>NUCLEOTIDE SEQUENCE</scope>
    <source>
        <strain evidence="2">Siblings of single egg batch collected in Ceske Budejovice</strain>
        <tissue evidence="2">Salivary glands</tissue>
    </source>
</reference>
<feature type="chain" id="PRO_5007543162" evidence="1">
    <location>
        <begin position="20"/>
        <end position="191"/>
    </location>
</feature>
<feature type="signal peptide" evidence="1">
    <location>
        <begin position="1"/>
        <end position="19"/>
    </location>
</feature>
<keyword evidence="1" id="KW-0732">Signal</keyword>
<evidence type="ECO:0000256" key="1">
    <source>
        <dbReference type="SAM" id="SignalP"/>
    </source>
</evidence>
<sequence length="191" mass="22178">MAWTIKVAVLCAICHLIVANNKYKSPLQVFKKPFDIKSLFEKGKTYYVAAGTERKGPELFPLYILYCGEVTVKTTSPTITIQKRYLYRPKGRWSWLPVKYSVTIETDKKEARKYAAVKSMHGQKTLVATLYLLWLENNTCALFYNKLTDNCEAWEFSKHRLNEIATSDCAKLTVVCNKTSYKHYMEECYTH</sequence>